<dbReference type="OrthoDB" id="8372896at2"/>
<evidence type="ECO:0000313" key="2">
    <source>
        <dbReference type="Proteomes" id="UP000068164"/>
    </source>
</evidence>
<protein>
    <submittedName>
        <fullName evidence="1">Uncharacterized protein</fullName>
    </submittedName>
</protein>
<organism evidence="1 2">
    <name type="scientific">Rhizobium altiplani</name>
    <dbReference type="NCBI Taxonomy" id="1864509"/>
    <lineage>
        <taxon>Bacteria</taxon>
        <taxon>Pseudomonadati</taxon>
        <taxon>Pseudomonadota</taxon>
        <taxon>Alphaproteobacteria</taxon>
        <taxon>Hyphomicrobiales</taxon>
        <taxon>Rhizobiaceae</taxon>
        <taxon>Rhizobium/Agrobacterium group</taxon>
        <taxon>Rhizobium</taxon>
    </lineage>
</organism>
<name>A0A109JKF8_9HYPH</name>
<comment type="caution">
    <text evidence="1">The sequence shown here is derived from an EMBL/GenBank/DDBJ whole genome shotgun (WGS) entry which is preliminary data.</text>
</comment>
<sequence length="67" mass="7264">MAFVGFRNTHNNTIYINPEQVIYVSSFEEDVTIVAYAVTDASGKPVVSHVRGSADIVQHKLASAAAR</sequence>
<dbReference type="RefSeq" id="WP_018116365.1">
    <property type="nucleotide sequence ID" value="NZ_JBBNAS010000231.1"/>
</dbReference>
<dbReference type="AlphaFoldDB" id="A0A109JKF8"/>
<keyword evidence="2" id="KW-1185">Reference proteome</keyword>
<proteinExistence type="predicted"/>
<dbReference type="EMBL" id="LNCD01000083">
    <property type="protein sequence ID" value="KWV50712.1"/>
    <property type="molecule type" value="Genomic_DNA"/>
</dbReference>
<gene>
    <name evidence="1" type="ORF">AS026_08060</name>
</gene>
<dbReference type="Proteomes" id="UP000068164">
    <property type="component" value="Unassembled WGS sequence"/>
</dbReference>
<evidence type="ECO:0000313" key="1">
    <source>
        <dbReference type="EMBL" id="KWV50712.1"/>
    </source>
</evidence>
<accession>A0A109JKF8</accession>
<reference evidence="1 2" key="1">
    <citation type="submission" date="2015-11" db="EMBL/GenBank/DDBJ databases">
        <title>Draft Genome Sequence of the Strain BR 10423 (Rhizobium sp.) isolated from nodules of Mimosa pudica.</title>
        <authorList>
            <person name="Barauna A.C."/>
            <person name="Zilli J.E."/>
            <person name="Simoes-Araujo J.L."/>
            <person name="Reis V.M."/>
            <person name="James E.K."/>
            <person name="Reis F.B.Jr."/>
            <person name="Rouws L.F."/>
            <person name="Passos S.R."/>
            <person name="Gois S.R."/>
        </authorList>
    </citation>
    <scope>NUCLEOTIDE SEQUENCE [LARGE SCALE GENOMIC DNA]</scope>
    <source>
        <strain evidence="1 2">BR10423</strain>
    </source>
</reference>